<dbReference type="Pfam" id="PF05167">
    <property type="entry name" value="DUF711"/>
    <property type="match status" value="1"/>
</dbReference>
<dbReference type="OrthoDB" id="36493at2157"/>
<dbReference type="eggNOG" id="arCOG04321">
    <property type="taxonomic scope" value="Archaea"/>
</dbReference>
<dbReference type="InterPro" id="IPR007841">
    <property type="entry name" value="UPF0210"/>
</dbReference>
<gene>
    <name evidence="1" type="ordered locus">Cmaq_0688</name>
</gene>
<dbReference type="HOGENOM" id="CLU_064235_0_0_2"/>
<dbReference type="SUPFAM" id="SSF51998">
    <property type="entry name" value="PFL-like glycyl radical enzymes"/>
    <property type="match status" value="1"/>
</dbReference>
<evidence type="ECO:0000313" key="2">
    <source>
        <dbReference type="Proteomes" id="UP000001137"/>
    </source>
</evidence>
<proteinExistence type="predicted"/>
<dbReference type="KEGG" id="cma:Cmaq_0688"/>
<dbReference type="GeneID" id="5708544"/>
<reference evidence="1 2" key="1">
    <citation type="submission" date="2007-10" db="EMBL/GenBank/DDBJ databases">
        <title>Complete sequence of Caldivirga maquilingensis IC-167.</title>
        <authorList>
            <consortium name="US DOE Joint Genome Institute"/>
            <person name="Copeland A."/>
            <person name="Lucas S."/>
            <person name="Lapidus A."/>
            <person name="Barry K."/>
            <person name="Glavina del Rio T."/>
            <person name="Dalin E."/>
            <person name="Tice H."/>
            <person name="Pitluck S."/>
            <person name="Saunders E."/>
            <person name="Brettin T."/>
            <person name="Bruce D."/>
            <person name="Detter J.C."/>
            <person name="Han C."/>
            <person name="Schmutz J."/>
            <person name="Larimer F."/>
            <person name="Land M."/>
            <person name="Hauser L."/>
            <person name="Kyrpides N."/>
            <person name="Ivanova N."/>
            <person name="Biddle J.F."/>
            <person name="Zhang Z."/>
            <person name="Fitz-Gibbon S.T."/>
            <person name="Lowe T.M."/>
            <person name="Saltikov C."/>
            <person name="House C.H."/>
            <person name="Richardson P."/>
        </authorList>
    </citation>
    <scope>NUCLEOTIDE SEQUENCE [LARGE SCALE GENOMIC DNA]</scope>
    <source>
        <strain evidence="2">ATCC 700844 / DSM 13496 / JCM 10307 / IC-167</strain>
    </source>
</reference>
<accession>A8MCM2</accession>
<evidence type="ECO:0008006" key="3">
    <source>
        <dbReference type="Google" id="ProtNLM"/>
    </source>
</evidence>
<dbReference type="AlphaFoldDB" id="A8MCM2"/>
<dbReference type="STRING" id="397948.Cmaq_0688"/>
<dbReference type="EMBL" id="CP000852">
    <property type="protein sequence ID" value="ABW01528.1"/>
    <property type="molecule type" value="Genomic_DNA"/>
</dbReference>
<dbReference type="PANTHER" id="PTHR37560:SF2">
    <property type="entry name" value="DUF711 DOMAIN-CONTAINING PROTEIN"/>
    <property type="match status" value="1"/>
</dbReference>
<dbReference type="Gene3D" id="3.20.70.20">
    <property type="match status" value="1"/>
</dbReference>
<keyword evidence="2" id="KW-1185">Reference proteome</keyword>
<sequence>MKIRAVTLFTDDLASLPNLLDRVNAGISVVSSKYGVSIVTKRVTLPFVNDANAAKEQLRVLKSTAARRGYVYSGLSLMTPLDSSTVVKLINEYDTYSMVWMPEYDDEVVDFYVNLLKLIASEEPLAARKVAILLGDLIETPYYPASVNVKGGTGLSIAILYASDLLEGGDLQRRLRDIVGKANEIGEELSELAGVEYRGIDASLSPWGQDSVVKVIEKVGGLRFGELGTMATIGLINRLITELPFSKTGFNEVMLPLGEDDELKERFNNGLVDLFKLISYTQVCVAGIDMVPVPINELGLIKNLLLDLTEVVRVKGRSLGVRLIPAKGTSIDLGEDFGKSPVVSLLTGKVLK</sequence>
<evidence type="ECO:0000313" key="1">
    <source>
        <dbReference type="EMBL" id="ABW01528.1"/>
    </source>
</evidence>
<dbReference type="RefSeq" id="WP_012185748.1">
    <property type="nucleotide sequence ID" value="NC_009954.1"/>
</dbReference>
<protein>
    <recommendedName>
        <fullName evidence="3">DUF711 family protein</fullName>
    </recommendedName>
</protein>
<name>A8MCM2_CALMQ</name>
<dbReference type="PANTHER" id="PTHR37560">
    <property type="entry name" value="UPF0210 PROTEIN SPR0218"/>
    <property type="match status" value="1"/>
</dbReference>
<dbReference type="Proteomes" id="UP000001137">
    <property type="component" value="Chromosome"/>
</dbReference>
<organism evidence="1 2">
    <name type="scientific">Caldivirga maquilingensis (strain ATCC 700844 / DSM 13496 / JCM 10307 / IC-167)</name>
    <dbReference type="NCBI Taxonomy" id="397948"/>
    <lineage>
        <taxon>Archaea</taxon>
        <taxon>Thermoproteota</taxon>
        <taxon>Thermoprotei</taxon>
        <taxon>Thermoproteales</taxon>
        <taxon>Thermoproteaceae</taxon>
        <taxon>Caldivirga</taxon>
    </lineage>
</organism>